<dbReference type="Proteomes" id="UP000807159">
    <property type="component" value="Chromosome 9"/>
</dbReference>
<name>A0A8T2XYA1_POPDE</name>
<keyword evidence="4 6" id="KW-0804">Transcription</keyword>
<evidence type="ECO:0000256" key="5">
    <source>
        <dbReference type="ARBA" id="ARBA00023242"/>
    </source>
</evidence>
<keyword evidence="2 6" id="KW-0678">Repressor</keyword>
<comment type="subcellular location">
    <subcellularLocation>
        <location evidence="1 6">Nucleus</location>
    </subcellularLocation>
</comment>
<comment type="caution">
    <text evidence="8">The sequence shown here is derived from an EMBL/GenBank/DDBJ whole genome shotgun (WGS) entry which is preliminary data.</text>
</comment>
<evidence type="ECO:0000313" key="8">
    <source>
        <dbReference type="EMBL" id="KAH8497824.1"/>
    </source>
</evidence>
<accession>A0A8T2XYA1</accession>
<dbReference type="PROSITE" id="PS51754">
    <property type="entry name" value="OVATE"/>
    <property type="match status" value="1"/>
</dbReference>
<dbReference type="GO" id="GO:0045892">
    <property type="term" value="P:negative regulation of DNA-templated transcription"/>
    <property type="evidence" value="ECO:0007669"/>
    <property type="project" value="UniProtKB-UniRule"/>
</dbReference>
<gene>
    <name evidence="8" type="ORF">H0E87_016919</name>
</gene>
<dbReference type="PANTHER" id="PTHR33057:SF113">
    <property type="entry name" value="TRANSCRIPTION REPRESSOR"/>
    <property type="match status" value="1"/>
</dbReference>
<dbReference type="GO" id="GO:0005634">
    <property type="term" value="C:nucleus"/>
    <property type="evidence" value="ECO:0007669"/>
    <property type="project" value="UniProtKB-SubCell"/>
</dbReference>
<evidence type="ECO:0000313" key="9">
    <source>
        <dbReference type="Proteomes" id="UP000807159"/>
    </source>
</evidence>
<dbReference type="InterPro" id="IPR006458">
    <property type="entry name" value="Ovate_C"/>
</dbReference>
<proteinExistence type="predicted"/>
<dbReference type="EMBL" id="JACEGQ020000009">
    <property type="protein sequence ID" value="KAH8497824.1"/>
    <property type="molecule type" value="Genomic_DNA"/>
</dbReference>
<dbReference type="Pfam" id="PF04844">
    <property type="entry name" value="Ovate"/>
    <property type="match status" value="1"/>
</dbReference>
<dbReference type="PANTHER" id="PTHR33057">
    <property type="entry name" value="TRANSCRIPTION REPRESSOR OFP7-RELATED"/>
    <property type="match status" value="1"/>
</dbReference>
<dbReference type="InterPro" id="IPR038933">
    <property type="entry name" value="Ovate"/>
</dbReference>
<keyword evidence="3 6" id="KW-0805">Transcription regulation</keyword>
<evidence type="ECO:0000256" key="4">
    <source>
        <dbReference type="ARBA" id="ARBA00023163"/>
    </source>
</evidence>
<sequence length="221" mass="25258">MKLPSIFKKQETNFVTWKWPPFSIGAFPFQSKVNALKNFYFALRDAAKFMTMLNSSRSQSKTISLTPKESKEDSLEIAVNKAVRSERLFFEPGNTSSILDDHNDEANKFPFPECVALAMESEDPYEDFRSSMEETVETCGLKNWEDVEELLAWYLRMNRKQHHCFIIEAFVDLFSAAPPSFFSCPVSHSDSASSSKSKDLWMVEAKMSQPAMEKGKSPKNC</sequence>
<evidence type="ECO:0000256" key="6">
    <source>
        <dbReference type="RuleBase" id="RU367028"/>
    </source>
</evidence>
<organism evidence="8 9">
    <name type="scientific">Populus deltoides</name>
    <name type="common">Eastern poplar</name>
    <name type="synonym">Eastern cottonwood</name>
    <dbReference type="NCBI Taxonomy" id="3696"/>
    <lineage>
        <taxon>Eukaryota</taxon>
        <taxon>Viridiplantae</taxon>
        <taxon>Streptophyta</taxon>
        <taxon>Embryophyta</taxon>
        <taxon>Tracheophyta</taxon>
        <taxon>Spermatophyta</taxon>
        <taxon>Magnoliopsida</taxon>
        <taxon>eudicotyledons</taxon>
        <taxon>Gunneridae</taxon>
        <taxon>Pentapetalae</taxon>
        <taxon>rosids</taxon>
        <taxon>fabids</taxon>
        <taxon>Malpighiales</taxon>
        <taxon>Salicaceae</taxon>
        <taxon>Saliceae</taxon>
        <taxon>Populus</taxon>
    </lineage>
</organism>
<feature type="domain" description="OVATE" evidence="7">
    <location>
        <begin position="117"/>
        <end position="176"/>
    </location>
</feature>
<keyword evidence="9" id="KW-1185">Reference proteome</keyword>
<comment type="function">
    <text evidence="6">Transcriptional repressor that regulates multiple aspects of plant growth and development.</text>
</comment>
<evidence type="ECO:0000259" key="7">
    <source>
        <dbReference type="PROSITE" id="PS51754"/>
    </source>
</evidence>
<dbReference type="NCBIfam" id="TIGR01568">
    <property type="entry name" value="A_thal_3678"/>
    <property type="match status" value="1"/>
</dbReference>
<evidence type="ECO:0000256" key="1">
    <source>
        <dbReference type="ARBA" id="ARBA00004123"/>
    </source>
</evidence>
<protein>
    <recommendedName>
        <fullName evidence="6">Transcription repressor</fullName>
    </recommendedName>
    <alternativeName>
        <fullName evidence="6">Ovate family protein</fullName>
    </alternativeName>
</protein>
<evidence type="ECO:0000256" key="3">
    <source>
        <dbReference type="ARBA" id="ARBA00023015"/>
    </source>
</evidence>
<evidence type="ECO:0000256" key="2">
    <source>
        <dbReference type="ARBA" id="ARBA00022491"/>
    </source>
</evidence>
<reference evidence="8" key="1">
    <citation type="journal article" date="2021" name="J. Hered.">
        <title>Genome Assembly of Salicaceae Populus deltoides (Eastern Cottonwood) I-69 Based on Nanopore Sequencing and Hi-C Technologies.</title>
        <authorList>
            <person name="Bai S."/>
            <person name="Wu H."/>
            <person name="Zhang J."/>
            <person name="Pan Z."/>
            <person name="Zhao W."/>
            <person name="Li Z."/>
            <person name="Tong C."/>
        </authorList>
    </citation>
    <scope>NUCLEOTIDE SEQUENCE</scope>
    <source>
        <tissue evidence="8">Leaf</tissue>
    </source>
</reference>
<dbReference type="AlphaFoldDB" id="A0A8T2XYA1"/>
<keyword evidence="5 6" id="KW-0539">Nucleus</keyword>